<dbReference type="PRINTS" id="PR00081">
    <property type="entry name" value="GDHRDH"/>
</dbReference>
<keyword evidence="3" id="KW-1185">Reference proteome</keyword>
<dbReference type="PRINTS" id="PR00080">
    <property type="entry name" value="SDRFAMILY"/>
</dbReference>
<dbReference type="EMBL" id="JANEYF010003577">
    <property type="protein sequence ID" value="KAJ8935383.1"/>
    <property type="molecule type" value="Genomic_DNA"/>
</dbReference>
<accession>A0AAV8X8V6</accession>
<keyword evidence="1" id="KW-0560">Oxidoreductase</keyword>
<dbReference type="InterPro" id="IPR036291">
    <property type="entry name" value="NAD(P)-bd_dom_sf"/>
</dbReference>
<proteinExistence type="predicted"/>
<dbReference type="PANTHER" id="PTHR43157:SF31">
    <property type="entry name" value="PHOSPHATIDYLINOSITOL-GLYCAN BIOSYNTHESIS CLASS F PROTEIN"/>
    <property type="match status" value="1"/>
</dbReference>
<evidence type="ECO:0000313" key="3">
    <source>
        <dbReference type="Proteomes" id="UP001162156"/>
    </source>
</evidence>
<dbReference type="PANTHER" id="PTHR43157">
    <property type="entry name" value="PHOSPHATIDYLINOSITOL-GLYCAN BIOSYNTHESIS CLASS F PROTEIN-RELATED"/>
    <property type="match status" value="1"/>
</dbReference>
<dbReference type="SUPFAM" id="SSF51735">
    <property type="entry name" value="NAD(P)-binding Rossmann-fold domains"/>
    <property type="match status" value="1"/>
</dbReference>
<comment type="caution">
    <text evidence="2">The sequence shown here is derived from an EMBL/GenBank/DDBJ whole genome shotgun (WGS) entry which is preliminary data.</text>
</comment>
<dbReference type="AlphaFoldDB" id="A0AAV8X8V6"/>
<evidence type="ECO:0000256" key="1">
    <source>
        <dbReference type="ARBA" id="ARBA00023002"/>
    </source>
</evidence>
<sequence length="277" mass="30912">MWKYVAGTIVVGSVTYALIKYFAGGVCHCTTRLDGLVVVITGGNSGIGQALALELAQRDSLNNEFSEIYALVNNAGIFYHPQVLTQDGYEITLQTNYLGHFILTHHLLNLLKKSVHARIINVASEAHRNVNVYDLKAVTKCQSEFRSHFVAYGVSKLALVLFTKELSKKLLNTNVIVNAVNPGNVETNIYRNFPPLSNPWLYAIQWPLRCILIKSPRQGAQTLLHSLLTSNRSTGQYYSDCKLVLPSPIAANDKIAKEYYDLTLEVLAEWFTTESEC</sequence>
<dbReference type="GO" id="GO:0016491">
    <property type="term" value="F:oxidoreductase activity"/>
    <property type="evidence" value="ECO:0007669"/>
    <property type="project" value="UniProtKB-KW"/>
</dbReference>
<name>A0AAV8X8V6_9CUCU</name>
<evidence type="ECO:0000313" key="2">
    <source>
        <dbReference type="EMBL" id="KAJ8935383.1"/>
    </source>
</evidence>
<dbReference type="Pfam" id="PF13561">
    <property type="entry name" value="adh_short_C2"/>
    <property type="match status" value="1"/>
</dbReference>
<dbReference type="Proteomes" id="UP001162156">
    <property type="component" value="Unassembled WGS sequence"/>
</dbReference>
<dbReference type="Gene3D" id="3.40.50.720">
    <property type="entry name" value="NAD(P)-binding Rossmann-like Domain"/>
    <property type="match status" value="2"/>
</dbReference>
<gene>
    <name evidence="2" type="ORF">NQ314_012794</name>
</gene>
<organism evidence="2 3">
    <name type="scientific">Rhamnusium bicolor</name>
    <dbReference type="NCBI Taxonomy" id="1586634"/>
    <lineage>
        <taxon>Eukaryota</taxon>
        <taxon>Metazoa</taxon>
        <taxon>Ecdysozoa</taxon>
        <taxon>Arthropoda</taxon>
        <taxon>Hexapoda</taxon>
        <taxon>Insecta</taxon>
        <taxon>Pterygota</taxon>
        <taxon>Neoptera</taxon>
        <taxon>Endopterygota</taxon>
        <taxon>Coleoptera</taxon>
        <taxon>Polyphaga</taxon>
        <taxon>Cucujiformia</taxon>
        <taxon>Chrysomeloidea</taxon>
        <taxon>Cerambycidae</taxon>
        <taxon>Lepturinae</taxon>
        <taxon>Rhagiini</taxon>
        <taxon>Rhamnusium</taxon>
    </lineage>
</organism>
<protein>
    <submittedName>
        <fullName evidence="2">Uncharacterized protein</fullName>
    </submittedName>
</protein>
<reference evidence="2" key="1">
    <citation type="journal article" date="2023" name="Insect Mol. Biol.">
        <title>Genome sequencing provides insights into the evolution of gene families encoding plant cell wall-degrading enzymes in longhorned beetles.</title>
        <authorList>
            <person name="Shin N.R."/>
            <person name="Okamura Y."/>
            <person name="Kirsch R."/>
            <person name="Pauchet Y."/>
        </authorList>
    </citation>
    <scope>NUCLEOTIDE SEQUENCE</scope>
    <source>
        <strain evidence="2">RBIC_L_NR</strain>
    </source>
</reference>
<dbReference type="InterPro" id="IPR002347">
    <property type="entry name" value="SDR_fam"/>
</dbReference>